<protein>
    <submittedName>
        <fullName evidence="1">Uncharacterized protein AF_1126</fullName>
    </submittedName>
</protein>
<dbReference type="Pfam" id="PF18306">
    <property type="entry name" value="LDcluster4"/>
    <property type="match status" value="1"/>
</dbReference>
<dbReference type="AlphaFoldDB" id="A0AA35X5K6"/>
<dbReference type="EMBL" id="CASHTH010002999">
    <property type="protein sequence ID" value="CAI8038547.1"/>
    <property type="molecule type" value="Genomic_DNA"/>
</dbReference>
<sequence length="162" mass="16295">MIISVIGSSSAKPEHAALAEEVGRELARRGIMVACGGMTGVMEAACRGAKEEGGTTIGILPGRRGTAYNSHVDIPIFTTLGYARNIIVVHSGEACIAIGGAFGTLSEIAYALDAKIPVVGLNSWPLTIKGDGDPIVDGVIPAADPADAVEKAVAAAGAAAQN</sequence>
<name>A0AA35X5K6_GEOBA</name>
<comment type="caution">
    <text evidence="1">The sequence shown here is derived from an EMBL/GenBank/DDBJ whole genome shotgun (WGS) entry which is preliminary data.</text>
</comment>
<dbReference type="PANTHER" id="PTHR43393:SF3">
    <property type="entry name" value="LYSINE DECARBOXYLASE-LIKE PROTEIN"/>
    <property type="match status" value="1"/>
</dbReference>
<dbReference type="Proteomes" id="UP001174909">
    <property type="component" value="Unassembled WGS sequence"/>
</dbReference>
<accession>A0AA35X5K6</accession>
<dbReference type="InterPro" id="IPR005268">
    <property type="entry name" value="CHP00725"/>
</dbReference>
<reference evidence="1" key="1">
    <citation type="submission" date="2023-03" db="EMBL/GenBank/DDBJ databases">
        <authorList>
            <person name="Steffen K."/>
            <person name="Cardenas P."/>
        </authorList>
    </citation>
    <scope>NUCLEOTIDE SEQUENCE</scope>
</reference>
<proteinExistence type="predicted"/>
<keyword evidence="2" id="KW-1185">Reference proteome</keyword>
<dbReference type="NCBIfam" id="TIGR00725">
    <property type="entry name" value="TIGR00725 family protein"/>
    <property type="match status" value="1"/>
</dbReference>
<dbReference type="PANTHER" id="PTHR43393">
    <property type="entry name" value="CYTOKININ RIBOSIDE 5'-MONOPHOSPHATE PHOSPHORIBOHYDROLASE"/>
    <property type="match status" value="1"/>
</dbReference>
<dbReference type="Gene3D" id="3.40.50.450">
    <property type="match status" value="1"/>
</dbReference>
<dbReference type="InterPro" id="IPR041164">
    <property type="entry name" value="LDcluster4"/>
</dbReference>
<organism evidence="1 2">
    <name type="scientific">Geodia barretti</name>
    <name type="common">Barrett's horny sponge</name>
    <dbReference type="NCBI Taxonomy" id="519541"/>
    <lineage>
        <taxon>Eukaryota</taxon>
        <taxon>Metazoa</taxon>
        <taxon>Porifera</taxon>
        <taxon>Demospongiae</taxon>
        <taxon>Heteroscleromorpha</taxon>
        <taxon>Tetractinellida</taxon>
        <taxon>Astrophorina</taxon>
        <taxon>Geodiidae</taxon>
        <taxon>Geodia</taxon>
    </lineage>
</organism>
<evidence type="ECO:0000313" key="2">
    <source>
        <dbReference type="Proteomes" id="UP001174909"/>
    </source>
</evidence>
<dbReference type="SUPFAM" id="SSF102405">
    <property type="entry name" value="MCP/YpsA-like"/>
    <property type="match status" value="1"/>
</dbReference>
<dbReference type="GO" id="GO:0005829">
    <property type="term" value="C:cytosol"/>
    <property type="evidence" value="ECO:0007669"/>
    <property type="project" value="TreeGrafter"/>
</dbReference>
<dbReference type="InterPro" id="IPR052341">
    <property type="entry name" value="LOG_family_nucleotidases"/>
</dbReference>
<evidence type="ECO:0000313" key="1">
    <source>
        <dbReference type="EMBL" id="CAI8038547.1"/>
    </source>
</evidence>
<gene>
    <name evidence="1" type="ORF">GBAR_LOCUS21492</name>
</gene>